<sequence>MTSRLKRKLGDLGIDPSSSKANESFCLIGTPLPPLEKSKDTGEFVPLWKQEVRDEKGRRRLHGAFTGGFSAGYFNTVGSKEGWAPATFVSSRADRANKKQARPEDFMDDEDLAELRESRQLVDENEEMDFGGTETEIRRRSSMANALAASLAPSASDSVGARILKKMGWRLGQGIGPRVTYEQRRAQDRNAGFAPDDEDEEAKKHMYPRRDTPLLLVPRKDNSHGLGYTPGMGLNESLGRAGEAKGPHISAGFGLGALNDADDDDLDVYDAALGSERSKRILAYDAIDDDDQMSMGLSRRRGAGNRAPAKSSPTQTFRDGKPVLKGFILSDQPVAEDRWFPLPEVPPGWKPNPRRVWEASANKENEGASKGKQREESPRTHEQWKRSLLSADEVRRAVMTFSQGSLLGETPLPSQPRSVFDLMSQKDKERLANIRTNLTAGVVEQGSSAPPSALRTEVDIPHVHPSVAKAALQGFQPFTADPVKQSRYTAFLHYASAAGDGVLSIATLPGQKTEDFNKELADYAKSATVFKPLSGAMASRFKSAAIVETGPKIIEGLHTPDLSAEAVEEPKPEEEEEDPRMAAVRLGIYGSLTREVAPWQPARLLCKRFGVKDPEVDLGVDTAPTSTDAPSAPGAGADAGTMAPPPLPIADAPHSADGTGDGARAPRNLANVGLGEDDEQGRDTLTYQRPAMDVFKAIFASDDEDSDADEPSEEVAPAPSQPAETTPQHLLVADSATSAGPEVDQKVDLATFKPTFVPRVDRESRKDKDKVKEKSRDKNKKKVAALVSFDDGDDGLQINVSSKKRKEKSKDKDGDRKKKKRKEKKGDGDDDDSMWVEKPAAAVVQNLVLEDLTPLAHPSEVSLEGVAGPPRGRKRAVDFM</sequence>
<dbReference type="InterPro" id="IPR000467">
    <property type="entry name" value="G_patch_dom"/>
</dbReference>
<accession>A0A0C3SAY4</accession>
<keyword evidence="4" id="KW-1185">Reference proteome</keyword>
<evidence type="ECO:0000256" key="1">
    <source>
        <dbReference type="SAM" id="MobiDB-lite"/>
    </source>
</evidence>
<proteinExistence type="predicted"/>
<feature type="region of interest" description="Disordered" evidence="1">
    <location>
        <begin position="620"/>
        <end position="681"/>
    </location>
</feature>
<organism evidence="3 4">
    <name type="scientific">Phlebiopsis gigantea (strain 11061_1 CR5-6)</name>
    <name type="common">White-rot fungus</name>
    <name type="synonym">Peniophora gigantea</name>
    <dbReference type="NCBI Taxonomy" id="745531"/>
    <lineage>
        <taxon>Eukaryota</taxon>
        <taxon>Fungi</taxon>
        <taxon>Dikarya</taxon>
        <taxon>Basidiomycota</taxon>
        <taxon>Agaricomycotina</taxon>
        <taxon>Agaricomycetes</taxon>
        <taxon>Polyporales</taxon>
        <taxon>Phanerochaetaceae</taxon>
        <taxon>Phlebiopsis</taxon>
    </lineage>
</organism>
<dbReference type="InterPro" id="IPR011666">
    <property type="entry name" value="DUF1604"/>
</dbReference>
<name>A0A0C3SAY4_PHLG1</name>
<feature type="compositionally biased region" description="Basic and acidic residues" evidence="1">
    <location>
        <begin position="759"/>
        <end position="776"/>
    </location>
</feature>
<feature type="region of interest" description="Disordered" evidence="1">
    <location>
        <begin position="361"/>
        <end position="384"/>
    </location>
</feature>
<dbReference type="Pfam" id="PF01585">
    <property type="entry name" value="G-patch"/>
    <property type="match status" value="1"/>
</dbReference>
<dbReference type="HOGENOM" id="CLU_008613_3_1_1"/>
<dbReference type="PANTHER" id="PTHR13384:SF19">
    <property type="entry name" value="G PATCH DOMAIN-CONTAINING PROTEIN 1"/>
    <property type="match status" value="1"/>
</dbReference>
<dbReference type="EMBL" id="KN840497">
    <property type="protein sequence ID" value="KIP07450.1"/>
    <property type="molecule type" value="Genomic_DNA"/>
</dbReference>
<feature type="region of interest" description="Disordered" evidence="1">
    <location>
        <begin position="854"/>
        <end position="880"/>
    </location>
</feature>
<feature type="compositionally biased region" description="Low complexity" evidence="1">
    <location>
        <begin position="626"/>
        <end position="641"/>
    </location>
</feature>
<gene>
    <name evidence="3" type="ORF">PHLGIDRAFT_30013</name>
</gene>
<evidence type="ECO:0000259" key="2">
    <source>
        <dbReference type="PROSITE" id="PS50174"/>
    </source>
</evidence>
<dbReference type="AlphaFoldDB" id="A0A0C3SAY4"/>
<feature type="domain" description="G-patch" evidence="2">
    <location>
        <begin position="156"/>
        <end position="176"/>
    </location>
</feature>
<feature type="compositionally biased region" description="Acidic residues" evidence="1">
    <location>
        <begin position="702"/>
        <end position="713"/>
    </location>
</feature>
<dbReference type="Proteomes" id="UP000053257">
    <property type="component" value="Unassembled WGS sequence"/>
</dbReference>
<dbReference type="GO" id="GO:0005634">
    <property type="term" value="C:nucleus"/>
    <property type="evidence" value="ECO:0007669"/>
    <property type="project" value="TreeGrafter"/>
</dbReference>
<feature type="region of interest" description="Disordered" evidence="1">
    <location>
        <begin position="702"/>
        <end position="836"/>
    </location>
</feature>
<dbReference type="GO" id="GO:0006397">
    <property type="term" value="P:mRNA processing"/>
    <property type="evidence" value="ECO:0007669"/>
    <property type="project" value="InterPro"/>
</dbReference>
<dbReference type="OrthoDB" id="20507at2759"/>
<dbReference type="Pfam" id="PF26093">
    <property type="entry name" value="HTH_TGH"/>
    <property type="match status" value="1"/>
</dbReference>
<dbReference type="Pfam" id="PF07713">
    <property type="entry name" value="DUF1604"/>
    <property type="match status" value="1"/>
</dbReference>
<dbReference type="GO" id="GO:0003723">
    <property type="term" value="F:RNA binding"/>
    <property type="evidence" value="ECO:0007669"/>
    <property type="project" value="TreeGrafter"/>
</dbReference>
<evidence type="ECO:0000313" key="3">
    <source>
        <dbReference type="EMBL" id="KIP07450.1"/>
    </source>
</evidence>
<reference evidence="3 4" key="1">
    <citation type="journal article" date="2014" name="PLoS Genet.">
        <title>Analysis of the Phlebiopsis gigantea genome, transcriptome and secretome provides insight into its pioneer colonization strategies of wood.</title>
        <authorList>
            <person name="Hori C."/>
            <person name="Ishida T."/>
            <person name="Igarashi K."/>
            <person name="Samejima M."/>
            <person name="Suzuki H."/>
            <person name="Master E."/>
            <person name="Ferreira P."/>
            <person name="Ruiz-Duenas F.J."/>
            <person name="Held B."/>
            <person name="Canessa P."/>
            <person name="Larrondo L.F."/>
            <person name="Schmoll M."/>
            <person name="Druzhinina I.S."/>
            <person name="Kubicek C.P."/>
            <person name="Gaskell J.A."/>
            <person name="Kersten P."/>
            <person name="St John F."/>
            <person name="Glasner J."/>
            <person name="Sabat G."/>
            <person name="Splinter BonDurant S."/>
            <person name="Syed K."/>
            <person name="Yadav J."/>
            <person name="Mgbeahuruike A.C."/>
            <person name="Kovalchuk A."/>
            <person name="Asiegbu F.O."/>
            <person name="Lackner G."/>
            <person name="Hoffmeister D."/>
            <person name="Rencoret J."/>
            <person name="Gutierrez A."/>
            <person name="Sun H."/>
            <person name="Lindquist E."/>
            <person name="Barry K."/>
            <person name="Riley R."/>
            <person name="Grigoriev I.V."/>
            <person name="Henrissat B."/>
            <person name="Kues U."/>
            <person name="Berka R.M."/>
            <person name="Martinez A.T."/>
            <person name="Covert S.F."/>
            <person name="Blanchette R.A."/>
            <person name="Cullen D."/>
        </authorList>
    </citation>
    <scope>NUCLEOTIDE SEQUENCE [LARGE SCALE GENOMIC DNA]</scope>
    <source>
        <strain evidence="3 4">11061_1 CR5-6</strain>
    </source>
</reference>
<feature type="region of interest" description="Disordered" evidence="1">
    <location>
        <begin position="1"/>
        <end position="24"/>
    </location>
</feature>
<feature type="region of interest" description="Disordered" evidence="1">
    <location>
        <begin position="299"/>
        <end position="320"/>
    </location>
</feature>
<dbReference type="STRING" id="745531.A0A0C3SAY4"/>
<evidence type="ECO:0000313" key="4">
    <source>
        <dbReference type="Proteomes" id="UP000053257"/>
    </source>
</evidence>
<protein>
    <recommendedName>
        <fullName evidence="2">G-patch domain-containing protein</fullName>
    </recommendedName>
</protein>
<dbReference type="PANTHER" id="PTHR13384">
    <property type="entry name" value="G PATCH DOMAIN-CONTAINING PROTEIN 1"/>
    <property type="match status" value="1"/>
</dbReference>
<dbReference type="PROSITE" id="PS50174">
    <property type="entry name" value="G_PATCH"/>
    <property type="match status" value="1"/>
</dbReference>